<name>A0A168HNG9_9BACL</name>
<dbReference type="GO" id="GO:0005524">
    <property type="term" value="F:ATP binding"/>
    <property type="evidence" value="ECO:0007669"/>
    <property type="project" value="InterPro"/>
</dbReference>
<dbReference type="SUPFAM" id="SSF56112">
    <property type="entry name" value="Protein kinase-like (PK-like)"/>
    <property type="match status" value="1"/>
</dbReference>
<dbReference type="STRING" id="494026.PGLA_19930"/>
<comment type="caution">
    <text evidence="2">The sequence shown here is derived from an EMBL/GenBank/DDBJ whole genome shotgun (WGS) entry which is preliminary data.</text>
</comment>
<protein>
    <submittedName>
        <fullName evidence="2">Serine/threonine protein kinase</fullName>
    </submittedName>
</protein>
<dbReference type="InterPro" id="IPR000719">
    <property type="entry name" value="Prot_kinase_dom"/>
</dbReference>
<dbReference type="EMBL" id="LVJH01000048">
    <property type="protein sequence ID" value="OAB38368.1"/>
    <property type="molecule type" value="Genomic_DNA"/>
</dbReference>
<dbReference type="InterPro" id="IPR011009">
    <property type="entry name" value="Kinase-like_dom_sf"/>
</dbReference>
<evidence type="ECO:0000259" key="1">
    <source>
        <dbReference type="PROSITE" id="PS50011"/>
    </source>
</evidence>
<accession>A0A168HNG9</accession>
<organism evidence="2 3">
    <name type="scientific">Paenibacillus glacialis</name>
    <dbReference type="NCBI Taxonomy" id="494026"/>
    <lineage>
        <taxon>Bacteria</taxon>
        <taxon>Bacillati</taxon>
        <taxon>Bacillota</taxon>
        <taxon>Bacilli</taxon>
        <taxon>Bacillales</taxon>
        <taxon>Paenibacillaceae</taxon>
        <taxon>Paenibacillus</taxon>
    </lineage>
</organism>
<keyword evidence="2" id="KW-0723">Serine/threonine-protein kinase</keyword>
<sequence>MEELMSNPVTITLNNVSFQLRKDRNFDWLKEMGSVFCVFDKQDSGNISFGIQKDETKRFVKYGGAHTLEYAGDPQDAVVRLKEAIPIYEDLKHQHLINLVDHFEVEDGYALVFEWFEGKCLHPHWSFPPPAKYNDPNSPYFCYRQLSIELRLLSLNSIFSFHTVIERRRYVAADFYDGSILYDFTTNTTKICDIDYYQKKPFLNTMGRLWGSSRFMSPEEFELGASIDEITNVFNMGAIAFCLIGGELDRSYSKWDAGKELYCVALKAVERNRKDRYSSVADFYSAWKIAQQSDCTRNI</sequence>
<keyword evidence="2" id="KW-0418">Kinase</keyword>
<dbReference type="PROSITE" id="PS50011">
    <property type="entry name" value="PROTEIN_KINASE_DOM"/>
    <property type="match status" value="1"/>
</dbReference>
<dbReference type="OrthoDB" id="334783at2"/>
<keyword evidence="3" id="KW-1185">Reference proteome</keyword>
<dbReference type="GO" id="GO:0004674">
    <property type="term" value="F:protein serine/threonine kinase activity"/>
    <property type="evidence" value="ECO:0007669"/>
    <property type="project" value="UniProtKB-KW"/>
</dbReference>
<proteinExistence type="predicted"/>
<dbReference type="Proteomes" id="UP000076967">
    <property type="component" value="Unassembled WGS sequence"/>
</dbReference>
<reference evidence="2 3" key="1">
    <citation type="submission" date="2016-03" db="EMBL/GenBank/DDBJ databases">
        <title>Draft genome sequence of Paenibacillus glacialis DSM 22343.</title>
        <authorList>
            <person name="Shin S.-K."/>
            <person name="Yi H."/>
        </authorList>
    </citation>
    <scope>NUCLEOTIDE SEQUENCE [LARGE SCALE GENOMIC DNA]</scope>
    <source>
        <strain evidence="2 3">DSM 22343</strain>
    </source>
</reference>
<feature type="domain" description="Protein kinase" evidence="1">
    <location>
        <begin position="36"/>
        <end position="299"/>
    </location>
</feature>
<evidence type="ECO:0000313" key="2">
    <source>
        <dbReference type="EMBL" id="OAB38368.1"/>
    </source>
</evidence>
<dbReference type="AlphaFoldDB" id="A0A168HNG9"/>
<keyword evidence="2" id="KW-0808">Transferase</keyword>
<gene>
    <name evidence="2" type="ORF">PGLA_19930</name>
</gene>
<dbReference type="Gene3D" id="1.10.510.10">
    <property type="entry name" value="Transferase(Phosphotransferase) domain 1"/>
    <property type="match status" value="1"/>
</dbReference>
<evidence type="ECO:0000313" key="3">
    <source>
        <dbReference type="Proteomes" id="UP000076967"/>
    </source>
</evidence>